<dbReference type="PROSITE" id="PS51891">
    <property type="entry name" value="CENP_V_GFA"/>
    <property type="match status" value="1"/>
</dbReference>
<gene>
    <name evidence="6" type="ORF">EV356DRAFT_502366</name>
</gene>
<proteinExistence type="inferred from homology"/>
<evidence type="ECO:0000259" key="5">
    <source>
        <dbReference type="PROSITE" id="PS51891"/>
    </source>
</evidence>
<dbReference type="Pfam" id="PF04828">
    <property type="entry name" value="GFA"/>
    <property type="match status" value="1"/>
</dbReference>
<dbReference type="SUPFAM" id="SSF51316">
    <property type="entry name" value="Mss4-like"/>
    <property type="match status" value="1"/>
</dbReference>
<dbReference type="PANTHER" id="PTHR33337">
    <property type="entry name" value="GFA DOMAIN-CONTAINING PROTEIN"/>
    <property type="match status" value="1"/>
</dbReference>
<organism evidence="6 7">
    <name type="scientific">Viridothelium virens</name>
    <name type="common">Speckled blister lichen</name>
    <name type="synonym">Trypethelium virens</name>
    <dbReference type="NCBI Taxonomy" id="1048519"/>
    <lineage>
        <taxon>Eukaryota</taxon>
        <taxon>Fungi</taxon>
        <taxon>Dikarya</taxon>
        <taxon>Ascomycota</taxon>
        <taxon>Pezizomycotina</taxon>
        <taxon>Dothideomycetes</taxon>
        <taxon>Dothideomycetes incertae sedis</taxon>
        <taxon>Trypetheliales</taxon>
        <taxon>Trypetheliaceae</taxon>
        <taxon>Viridothelium</taxon>
    </lineage>
</organism>
<keyword evidence="4" id="KW-0456">Lyase</keyword>
<comment type="similarity">
    <text evidence="1">Belongs to the Gfa family.</text>
</comment>
<keyword evidence="7" id="KW-1185">Reference proteome</keyword>
<evidence type="ECO:0000256" key="1">
    <source>
        <dbReference type="ARBA" id="ARBA00005495"/>
    </source>
</evidence>
<name>A0A6A6HMS6_VIRVR</name>
<keyword evidence="3" id="KW-0862">Zinc</keyword>
<evidence type="ECO:0000256" key="3">
    <source>
        <dbReference type="ARBA" id="ARBA00022833"/>
    </source>
</evidence>
<evidence type="ECO:0000313" key="7">
    <source>
        <dbReference type="Proteomes" id="UP000800092"/>
    </source>
</evidence>
<evidence type="ECO:0000256" key="4">
    <source>
        <dbReference type="ARBA" id="ARBA00023239"/>
    </source>
</evidence>
<dbReference type="GO" id="GO:0046872">
    <property type="term" value="F:metal ion binding"/>
    <property type="evidence" value="ECO:0007669"/>
    <property type="project" value="UniProtKB-KW"/>
</dbReference>
<dbReference type="Gene3D" id="3.90.1590.10">
    <property type="entry name" value="glutathione-dependent formaldehyde- activating enzyme (gfa)"/>
    <property type="match status" value="1"/>
</dbReference>
<feature type="domain" description="CENP-V/GFA" evidence="5">
    <location>
        <begin position="11"/>
        <end position="68"/>
    </location>
</feature>
<keyword evidence="2" id="KW-0479">Metal-binding</keyword>
<dbReference type="InterPro" id="IPR011057">
    <property type="entry name" value="Mss4-like_sf"/>
</dbReference>
<dbReference type="AlphaFoldDB" id="A0A6A6HMS6"/>
<dbReference type="EMBL" id="ML991773">
    <property type="protein sequence ID" value="KAF2239337.1"/>
    <property type="molecule type" value="Genomic_DNA"/>
</dbReference>
<protein>
    <recommendedName>
        <fullName evidence="5">CENP-V/GFA domain-containing protein</fullName>
    </recommendedName>
</protein>
<evidence type="ECO:0000313" key="6">
    <source>
        <dbReference type="EMBL" id="KAF2239337.1"/>
    </source>
</evidence>
<dbReference type="InterPro" id="IPR006913">
    <property type="entry name" value="CENP-V/GFA"/>
</dbReference>
<sequence>MSSSNSTVPYHVGSCLCGTIRYSLSSPPTQCVLCHCNNCQKSSGSAFMTNNWYPANVHTPFPPPCSAI</sequence>
<reference evidence="6" key="1">
    <citation type="journal article" date="2020" name="Stud. Mycol.">
        <title>101 Dothideomycetes genomes: a test case for predicting lifestyles and emergence of pathogens.</title>
        <authorList>
            <person name="Haridas S."/>
            <person name="Albert R."/>
            <person name="Binder M."/>
            <person name="Bloem J."/>
            <person name="Labutti K."/>
            <person name="Salamov A."/>
            <person name="Andreopoulos B."/>
            <person name="Baker S."/>
            <person name="Barry K."/>
            <person name="Bills G."/>
            <person name="Bluhm B."/>
            <person name="Cannon C."/>
            <person name="Castanera R."/>
            <person name="Culley D."/>
            <person name="Daum C."/>
            <person name="Ezra D."/>
            <person name="Gonzalez J."/>
            <person name="Henrissat B."/>
            <person name="Kuo A."/>
            <person name="Liang C."/>
            <person name="Lipzen A."/>
            <person name="Lutzoni F."/>
            <person name="Magnuson J."/>
            <person name="Mondo S."/>
            <person name="Nolan M."/>
            <person name="Ohm R."/>
            <person name="Pangilinan J."/>
            <person name="Park H.-J."/>
            <person name="Ramirez L."/>
            <person name="Alfaro M."/>
            <person name="Sun H."/>
            <person name="Tritt A."/>
            <person name="Yoshinaga Y."/>
            <person name="Zwiers L.-H."/>
            <person name="Turgeon B."/>
            <person name="Goodwin S."/>
            <person name="Spatafora J."/>
            <person name="Crous P."/>
            <person name="Grigoriev I."/>
        </authorList>
    </citation>
    <scope>NUCLEOTIDE SEQUENCE</scope>
    <source>
        <strain evidence="6">Tuck. ex Michener</strain>
    </source>
</reference>
<accession>A0A6A6HMS6</accession>
<dbReference type="PANTHER" id="PTHR33337:SF39">
    <property type="entry name" value="DUF636 DOMAIN PROTEIN (AFU_ORTHOLOGUE AFUA_6G11530)"/>
    <property type="match status" value="1"/>
</dbReference>
<evidence type="ECO:0000256" key="2">
    <source>
        <dbReference type="ARBA" id="ARBA00022723"/>
    </source>
</evidence>
<dbReference type="OrthoDB" id="2212170at2759"/>
<dbReference type="GO" id="GO:0016846">
    <property type="term" value="F:carbon-sulfur lyase activity"/>
    <property type="evidence" value="ECO:0007669"/>
    <property type="project" value="InterPro"/>
</dbReference>
<dbReference type="Proteomes" id="UP000800092">
    <property type="component" value="Unassembled WGS sequence"/>
</dbReference>